<accession>A0A8H7RYG2</accession>
<feature type="region of interest" description="Disordered" evidence="1">
    <location>
        <begin position="19"/>
        <end position="78"/>
    </location>
</feature>
<evidence type="ECO:0000256" key="2">
    <source>
        <dbReference type="SAM" id="SignalP"/>
    </source>
</evidence>
<dbReference type="EMBL" id="JAEPRB010000172">
    <property type="protein sequence ID" value="KAG2219602.1"/>
    <property type="molecule type" value="Genomic_DNA"/>
</dbReference>
<dbReference type="OrthoDB" id="2158148at2759"/>
<dbReference type="PANTHER" id="PTHR20916">
    <property type="entry name" value="CYSTEINE AND GLYCINE-RICH PROTEIN 2 BINDING PROTEIN"/>
    <property type="match status" value="1"/>
</dbReference>
<organism evidence="3 4">
    <name type="scientific">Circinella minor</name>
    <dbReference type="NCBI Taxonomy" id="1195481"/>
    <lineage>
        <taxon>Eukaryota</taxon>
        <taxon>Fungi</taxon>
        <taxon>Fungi incertae sedis</taxon>
        <taxon>Mucoromycota</taxon>
        <taxon>Mucoromycotina</taxon>
        <taxon>Mucoromycetes</taxon>
        <taxon>Mucorales</taxon>
        <taxon>Lichtheimiaceae</taxon>
        <taxon>Circinella</taxon>
    </lineage>
</organism>
<feature type="signal peptide" evidence="2">
    <location>
        <begin position="1"/>
        <end position="15"/>
    </location>
</feature>
<proteinExistence type="predicted"/>
<evidence type="ECO:0000313" key="4">
    <source>
        <dbReference type="Proteomes" id="UP000646827"/>
    </source>
</evidence>
<dbReference type="AlphaFoldDB" id="A0A8H7RYG2"/>
<comment type="caution">
    <text evidence="3">The sequence shown here is derived from an EMBL/GenBank/DDBJ whole genome shotgun (WGS) entry which is preliminary data.</text>
</comment>
<dbReference type="GO" id="GO:0004402">
    <property type="term" value="F:histone acetyltransferase activity"/>
    <property type="evidence" value="ECO:0007669"/>
    <property type="project" value="TreeGrafter"/>
</dbReference>
<dbReference type="Proteomes" id="UP000646827">
    <property type="component" value="Unassembled WGS sequence"/>
</dbReference>
<keyword evidence="2" id="KW-0732">Signal</keyword>
<gene>
    <name evidence="3" type="ORF">INT45_004853</name>
</gene>
<evidence type="ECO:0000256" key="1">
    <source>
        <dbReference type="SAM" id="MobiDB-lite"/>
    </source>
</evidence>
<name>A0A8H7RYG2_9FUNG</name>
<feature type="compositionally biased region" description="Low complexity" evidence="1">
    <location>
        <begin position="28"/>
        <end position="69"/>
    </location>
</feature>
<reference evidence="3 4" key="1">
    <citation type="submission" date="2020-12" db="EMBL/GenBank/DDBJ databases">
        <title>Metabolic potential, ecology and presence of endohyphal bacteria is reflected in genomic diversity of Mucoromycotina.</title>
        <authorList>
            <person name="Muszewska A."/>
            <person name="Okrasinska A."/>
            <person name="Steczkiewicz K."/>
            <person name="Drgas O."/>
            <person name="Orlowska M."/>
            <person name="Perlinska-Lenart U."/>
            <person name="Aleksandrzak-Piekarczyk T."/>
            <person name="Szatraj K."/>
            <person name="Zielenkiewicz U."/>
            <person name="Pilsyk S."/>
            <person name="Malc E."/>
            <person name="Mieczkowski P."/>
            <person name="Kruszewska J.S."/>
            <person name="Biernat P."/>
            <person name="Pawlowska J."/>
        </authorList>
    </citation>
    <scope>NUCLEOTIDE SEQUENCE [LARGE SCALE GENOMIC DNA]</scope>
    <source>
        <strain evidence="3 4">CBS 142.35</strain>
    </source>
</reference>
<feature type="chain" id="PRO_5034525829" evidence="2">
    <location>
        <begin position="16"/>
        <end position="523"/>
    </location>
</feature>
<evidence type="ECO:0000313" key="3">
    <source>
        <dbReference type="EMBL" id="KAG2219602.1"/>
    </source>
</evidence>
<sequence length="523" mass="60521">MFYSFVAFLATVYNAIPFTPTTLQPTDNSTMANSNTSSSSSTPINNNNNNNNDNNNNNNNNNNGNNITSYRSSSPIPRLGPILSTRRRLLLSTPNTPTLVRHGPWNSEVERSLFTPPRDDEIWLPNRRLVHRDRLERSGPRDNLFLLAAEQAQQDAERALQQATFEQDRRNPQLQRENPFLQAIEYPFIHSNNNNNYTNNNNHTTTTMTLPYQQQQQQQQRITTIAITPHLENFITDATYVPSVNISSNSSSSTSSGSDDEQFVLQLPVRDARLASQSVAEWAGSEKTTKQRYAGSKRSFSDYLEDDEDDDNYLSAAENRTTTTTTTTTTCLHHQLKTMDELKWKNTQKNVERMDDMYNTTFSTWIQAEENALTTTNYLKRLANEYPLERLIHVIKWVITDWRLQSISTLIKHVISDWDYENNHLNVARMLREITEGWEQMECVTSLVADVMAFRDEPDHIKAAFLKSLCKNWDFSRLSAFLMRLDNNIDHKIKCELLHRAAQTEQRKIELRMSIKRKRTRLQ</sequence>
<keyword evidence="4" id="KW-1185">Reference proteome</keyword>
<protein>
    <submittedName>
        <fullName evidence="3">Uncharacterized protein</fullName>
    </submittedName>
</protein>
<dbReference type="PANTHER" id="PTHR20916:SF12">
    <property type="entry name" value="ANCESTRAL COATOMER ELEMENT 1 SEC16_SEC31 DOMAIN-CONTAINING PROTEIN-RELATED"/>
    <property type="match status" value="1"/>
</dbReference>